<protein>
    <submittedName>
        <fullName evidence="2">HAD family hydrolase</fullName>
        <ecNumber evidence="2">3.1.3.-</ecNumber>
    </submittedName>
</protein>
<dbReference type="NCBIfam" id="TIGR01549">
    <property type="entry name" value="HAD-SF-IA-v1"/>
    <property type="match status" value="1"/>
</dbReference>
<dbReference type="Proteomes" id="UP001223016">
    <property type="component" value="Unassembled WGS sequence"/>
</dbReference>
<keyword evidence="1 2" id="KW-0378">Hydrolase</keyword>
<proteinExistence type="predicted"/>
<comment type="caution">
    <text evidence="2">The sequence shown here is derived from an EMBL/GenBank/DDBJ whole genome shotgun (WGS) entry which is preliminary data.</text>
</comment>
<name>A0ABT9CYD0_9PSED</name>
<dbReference type="Gene3D" id="3.40.50.1000">
    <property type="entry name" value="HAD superfamily/HAD-like"/>
    <property type="match status" value="1"/>
</dbReference>
<sequence>MLPSAVIFDAFGTLLDIKHRTHPYRMLLRDGAHQGRAPRAEDLRSLMTWNCSIGEAADQLGICISAERMKVIQAALVDELESLVPFADGLEAVEMLRDAGVRVGICSNLSAAYGAGAKQLLSAADAFALSYEVGAIKPEPLIYQAMCDSLGVQAHRYVLPGPPSILMIGDSPRCDRDGPRTLGISGHLLARGRGAIENLVQFAELVLQPTGH</sequence>
<reference evidence="2 3" key="1">
    <citation type="submission" date="2023-07" db="EMBL/GenBank/DDBJ databases">
        <title>Identification of four novel Pseudomonas species associated with bacterial leaf spot of cucurbits.</title>
        <authorList>
            <person name="Fullem K.R."/>
        </authorList>
    </citation>
    <scope>NUCLEOTIDE SEQUENCE [LARGE SCALE GENOMIC DNA]</scope>
    <source>
        <strain evidence="2 3">KFB 138</strain>
    </source>
</reference>
<dbReference type="Pfam" id="PF00702">
    <property type="entry name" value="Hydrolase"/>
    <property type="match status" value="1"/>
</dbReference>
<dbReference type="InterPro" id="IPR051540">
    <property type="entry name" value="S-2-haloacid_dehalogenase"/>
</dbReference>
<gene>
    <name evidence="2" type="ORF">Q6A51_19945</name>
</gene>
<dbReference type="RefSeq" id="WP_005734523.1">
    <property type="nucleotide sequence ID" value="NZ_JAUQOO010000017.1"/>
</dbReference>
<dbReference type="SUPFAM" id="SSF56784">
    <property type="entry name" value="HAD-like"/>
    <property type="match status" value="1"/>
</dbReference>
<dbReference type="PANTHER" id="PTHR43316">
    <property type="entry name" value="HYDROLASE, HALOACID DELAHOGENASE-RELATED"/>
    <property type="match status" value="1"/>
</dbReference>
<dbReference type="SFLD" id="SFLDG01129">
    <property type="entry name" value="C1.5:_HAD__Beta-PGM__Phosphata"/>
    <property type="match status" value="1"/>
</dbReference>
<dbReference type="SFLD" id="SFLDS00003">
    <property type="entry name" value="Haloacid_Dehalogenase"/>
    <property type="match status" value="1"/>
</dbReference>
<accession>A0ABT9CYD0</accession>
<evidence type="ECO:0000313" key="2">
    <source>
        <dbReference type="EMBL" id="MDO7929061.1"/>
    </source>
</evidence>
<dbReference type="EC" id="3.1.3.-" evidence="2"/>
<evidence type="ECO:0000256" key="1">
    <source>
        <dbReference type="ARBA" id="ARBA00022801"/>
    </source>
</evidence>
<keyword evidence="3" id="KW-1185">Reference proteome</keyword>
<dbReference type="GO" id="GO:0016787">
    <property type="term" value="F:hydrolase activity"/>
    <property type="evidence" value="ECO:0007669"/>
    <property type="project" value="UniProtKB-KW"/>
</dbReference>
<organism evidence="2 3">
    <name type="scientific">Pseudomonas serbiensis</name>
    <dbReference type="NCBI Taxonomy" id="3064350"/>
    <lineage>
        <taxon>Bacteria</taxon>
        <taxon>Pseudomonadati</taxon>
        <taxon>Pseudomonadota</taxon>
        <taxon>Gammaproteobacteria</taxon>
        <taxon>Pseudomonadales</taxon>
        <taxon>Pseudomonadaceae</taxon>
        <taxon>Pseudomonas</taxon>
    </lineage>
</organism>
<dbReference type="InterPro" id="IPR006439">
    <property type="entry name" value="HAD-SF_hydro_IA"/>
</dbReference>
<dbReference type="InterPro" id="IPR023214">
    <property type="entry name" value="HAD_sf"/>
</dbReference>
<dbReference type="InterPro" id="IPR036412">
    <property type="entry name" value="HAD-like_sf"/>
</dbReference>
<dbReference type="EMBL" id="JAUQOO010000017">
    <property type="protein sequence ID" value="MDO7929061.1"/>
    <property type="molecule type" value="Genomic_DNA"/>
</dbReference>
<evidence type="ECO:0000313" key="3">
    <source>
        <dbReference type="Proteomes" id="UP001223016"/>
    </source>
</evidence>
<dbReference type="PANTHER" id="PTHR43316:SF3">
    <property type="entry name" value="HALOACID DEHALOGENASE, TYPE II (AFU_ORTHOLOGUE AFUA_2G07750)-RELATED"/>
    <property type="match status" value="1"/>
</dbReference>